<evidence type="ECO:0000256" key="1">
    <source>
        <dbReference type="ARBA" id="ARBA00007447"/>
    </source>
</evidence>
<reference evidence="7" key="1">
    <citation type="submission" date="2023-03" db="EMBL/GenBank/DDBJ databases">
        <title>Massive genome expansion in bonnet fungi (Mycena s.s.) driven by repeated elements and novel gene families across ecological guilds.</title>
        <authorList>
            <consortium name="Lawrence Berkeley National Laboratory"/>
            <person name="Harder C.B."/>
            <person name="Miyauchi S."/>
            <person name="Viragh M."/>
            <person name="Kuo A."/>
            <person name="Thoen E."/>
            <person name="Andreopoulos B."/>
            <person name="Lu D."/>
            <person name="Skrede I."/>
            <person name="Drula E."/>
            <person name="Henrissat B."/>
            <person name="Morin E."/>
            <person name="Kohler A."/>
            <person name="Barry K."/>
            <person name="LaButti K."/>
            <person name="Morin E."/>
            <person name="Salamov A."/>
            <person name="Lipzen A."/>
            <person name="Mereny Z."/>
            <person name="Hegedus B."/>
            <person name="Baldrian P."/>
            <person name="Stursova M."/>
            <person name="Weitz H."/>
            <person name="Taylor A."/>
            <person name="Grigoriev I.V."/>
            <person name="Nagy L.G."/>
            <person name="Martin F."/>
            <person name="Kauserud H."/>
        </authorList>
    </citation>
    <scope>NUCLEOTIDE SEQUENCE</scope>
    <source>
        <strain evidence="7">CBHHK188m</strain>
    </source>
</reference>
<comment type="caution">
    <text evidence="7">The sequence shown here is derived from an EMBL/GenBank/DDBJ whole genome shotgun (WGS) entry which is preliminary data.</text>
</comment>
<dbReference type="InterPro" id="IPR001461">
    <property type="entry name" value="Aspartic_peptidase_A1"/>
</dbReference>
<dbReference type="Proteomes" id="UP001215280">
    <property type="component" value="Unassembled WGS sequence"/>
</dbReference>
<evidence type="ECO:0000259" key="6">
    <source>
        <dbReference type="PROSITE" id="PS51767"/>
    </source>
</evidence>
<name>A0AAD7J7N4_9AGAR</name>
<dbReference type="InterPro" id="IPR034164">
    <property type="entry name" value="Pepsin-like_dom"/>
</dbReference>
<dbReference type="CDD" id="cd05471">
    <property type="entry name" value="pepsin_like"/>
    <property type="match status" value="1"/>
</dbReference>
<dbReference type="AlphaFoldDB" id="A0AAD7J7N4"/>
<evidence type="ECO:0000256" key="5">
    <source>
        <dbReference type="SAM" id="SignalP"/>
    </source>
</evidence>
<dbReference type="PANTHER" id="PTHR47966">
    <property type="entry name" value="BETA-SITE APP-CLEAVING ENZYME, ISOFORM A-RELATED"/>
    <property type="match status" value="1"/>
</dbReference>
<dbReference type="GO" id="GO:0006508">
    <property type="term" value="P:proteolysis"/>
    <property type="evidence" value="ECO:0007669"/>
    <property type="project" value="UniProtKB-KW"/>
</dbReference>
<dbReference type="Gene3D" id="2.40.70.10">
    <property type="entry name" value="Acid Proteases"/>
    <property type="match status" value="2"/>
</dbReference>
<dbReference type="InterPro" id="IPR033121">
    <property type="entry name" value="PEPTIDASE_A1"/>
</dbReference>
<feature type="domain" description="Peptidase A1" evidence="6">
    <location>
        <begin position="80"/>
        <end position="378"/>
    </location>
</feature>
<accession>A0AAD7J7N4</accession>
<keyword evidence="8" id="KW-1185">Reference proteome</keyword>
<comment type="similarity">
    <text evidence="1 4">Belongs to the peptidase A1 family.</text>
</comment>
<keyword evidence="4" id="KW-0645">Protease</keyword>
<dbReference type="GO" id="GO:0004190">
    <property type="term" value="F:aspartic-type endopeptidase activity"/>
    <property type="evidence" value="ECO:0007669"/>
    <property type="project" value="UniProtKB-KW"/>
</dbReference>
<dbReference type="Pfam" id="PF00026">
    <property type="entry name" value="Asp"/>
    <property type="match status" value="2"/>
</dbReference>
<dbReference type="InterPro" id="IPR021109">
    <property type="entry name" value="Peptidase_aspartic_dom_sf"/>
</dbReference>
<feature type="chain" id="PRO_5042006451" evidence="5">
    <location>
        <begin position="20"/>
        <end position="388"/>
    </location>
</feature>
<dbReference type="PANTHER" id="PTHR47966:SF51">
    <property type="entry name" value="BETA-SITE APP-CLEAVING ENZYME, ISOFORM A-RELATED"/>
    <property type="match status" value="1"/>
</dbReference>
<organism evidence="7 8">
    <name type="scientific">Mycena maculata</name>
    <dbReference type="NCBI Taxonomy" id="230809"/>
    <lineage>
        <taxon>Eukaryota</taxon>
        <taxon>Fungi</taxon>
        <taxon>Dikarya</taxon>
        <taxon>Basidiomycota</taxon>
        <taxon>Agaricomycotina</taxon>
        <taxon>Agaricomycetes</taxon>
        <taxon>Agaricomycetidae</taxon>
        <taxon>Agaricales</taxon>
        <taxon>Marasmiineae</taxon>
        <taxon>Mycenaceae</taxon>
        <taxon>Mycena</taxon>
    </lineage>
</organism>
<evidence type="ECO:0000313" key="8">
    <source>
        <dbReference type="Proteomes" id="UP001215280"/>
    </source>
</evidence>
<evidence type="ECO:0000256" key="4">
    <source>
        <dbReference type="RuleBase" id="RU000454"/>
    </source>
</evidence>
<evidence type="ECO:0000256" key="3">
    <source>
        <dbReference type="PIRSR" id="PIRSR601461-1"/>
    </source>
</evidence>
<protein>
    <submittedName>
        <fullName evidence="7">Aspartic peptidase domain-containing protein</fullName>
    </submittedName>
</protein>
<feature type="active site" evidence="3">
    <location>
        <position position="98"/>
    </location>
</feature>
<sequence>MALAFALLPTILLSLRVAAGPLVIDHSFVNLAISRRFNFTGTASLVERDLARIQAIQSHKSGIASRAVASEPINNQVVSYVASVGVGSPATTYRRIVDTGSSNTWVGANQTYVITSTSVNTTQPVAVSNGMLQRSGKFSGTEFMDTVTLADGLIILNQSIGVAANSTGFAGVDSILGLGPVDLTAGTVNNSPSTIPTVTDNLFSQGTIPYDIIGISFDPAISKDDDNGSIAFGGIDSIKFIGDIRISYGKTTILTNTSGLVDTGTTLIYIASTAFSKYRKATGATLDNTTGLLTVTASQYNALQDLNFLIGDVTYATPNAQIWPRSLNTAIGGSASSVYLIVGDLGTVSDQLGFINGYAFLERFYSVFDTTNNRVGFATTPSTIATTN</sequence>
<keyword evidence="2 4" id="KW-0064">Aspartyl protease</keyword>
<dbReference type="PRINTS" id="PR00792">
    <property type="entry name" value="PEPSIN"/>
</dbReference>
<keyword evidence="5" id="KW-0732">Signal</keyword>
<dbReference type="PROSITE" id="PS51767">
    <property type="entry name" value="PEPTIDASE_A1"/>
    <property type="match status" value="1"/>
</dbReference>
<dbReference type="PROSITE" id="PS00141">
    <property type="entry name" value="ASP_PROTEASE"/>
    <property type="match status" value="1"/>
</dbReference>
<evidence type="ECO:0000313" key="7">
    <source>
        <dbReference type="EMBL" id="KAJ7758982.1"/>
    </source>
</evidence>
<feature type="signal peptide" evidence="5">
    <location>
        <begin position="1"/>
        <end position="19"/>
    </location>
</feature>
<keyword evidence="4" id="KW-0378">Hydrolase</keyword>
<dbReference type="EMBL" id="JARJLG010000053">
    <property type="protein sequence ID" value="KAJ7758982.1"/>
    <property type="molecule type" value="Genomic_DNA"/>
</dbReference>
<gene>
    <name evidence="7" type="ORF">DFH07DRAFT_1023989</name>
</gene>
<evidence type="ECO:0000256" key="2">
    <source>
        <dbReference type="ARBA" id="ARBA00022750"/>
    </source>
</evidence>
<feature type="active site" evidence="3">
    <location>
        <position position="262"/>
    </location>
</feature>
<dbReference type="InterPro" id="IPR001969">
    <property type="entry name" value="Aspartic_peptidase_AS"/>
</dbReference>
<proteinExistence type="inferred from homology"/>
<dbReference type="SUPFAM" id="SSF50630">
    <property type="entry name" value="Acid proteases"/>
    <property type="match status" value="1"/>
</dbReference>